<dbReference type="InterPro" id="IPR015815">
    <property type="entry name" value="HIBADH-related"/>
</dbReference>
<evidence type="ECO:0000256" key="5">
    <source>
        <dbReference type="RuleBase" id="RU910714"/>
    </source>
</evidence>
<protein>
    <recommendedName>
        <fullName evidence="5">3-hydroxyisobutyrate dehydrogenase</fullName>
        <shortName evidence="5">HIBADH</shortName>
        <ecNumber evidence="5">1.1.1.31</ecNumber>
    </recommendedName>
</protein>
<reference evidence="9" key="1">
    <citation type="journal article" date="2019" name="Int. J. Syst. Evol. Microbiol.">
        <title>The Global Catalogue of Microorganisms (GCM) 10K type strain sequencing project: providing services to taxonomists for standard genome sequencing and annotation.</title>
        <authorList>
            <consortium name="The Broad Institute Genomics Platform"/>
            <consortium name="The Broad Institute Genome Sequencing Center for Infectious Disease"/>
            <person name="Wu L."/>
            <person name="Ma J."/>
        </authorList>
    </citation>
    <scope>NUCLEOTIDE SEQUENCE [LARGE SCALE GENOMIC DNA]</scope>
    <source>
        <strain evidence="9">CCUG 55074</strain>
    </source>
</reference>
<evidence type="ECO:0000256" key="3">
    <source>
        <dbReference type="ARBA" id="ARBA00023002"/>
    </source>
</evidence>
<accession>A0ABW3T157</accession>
<keyword evidence="2 5" id="KW-0101">Branched-chain amino acid catabolism</keyword>
<dbReference type="InterPro" id="IPR002204">
    <property type="entry name" value="3-OH-isobutyrate_DH-rel_CS"/>
</dbReference>
<proteinExistence type="inferred from homology"/>
<evidence type="ECO:0000256" key="1">
    <source>
        <dbReference type="ARBA" id="ARBA00009080"/>
    </source>
</evidence>
<evidence type="ECO:0000256" key="4">
    <source>
        <dbReference type="ARBA" id="ARBA00023027"/>
    </source>
</evidence>
<dbReference type="EC" id="1.1.1.31" evidence="5"/>
<gene>
    <name evidence="8" type="primary">mmsB</name>
    <name evidence="8" type="ORF">ACFQ27_02220</name>
</gene>
<dbReference type="RefSeq" id="WP_377352240.1">
    <property type="nucleotide sequence ID" value="NZ_JBHTLQ010000003.1"/>
</dbReference>
<dbReference type="InterPro" id="IPR029154">
    <property type="entry name" value="HIBADH-like_NADP-bd"/>
</dbReference>
<dbReference type="Proteomes" id="UP001597216">
    <property type="component" value="Unassembled WGS sequence"/>
</dbReference>
<dbReference type="Pfam" id="PF03446">
    <property type="entry name" value="NAD_binding_2"/>
    <property type="match status" value="1"/>
</dbReference>
<dbReference type="PROSITE" id="PS00895">
    <property type="entry name" value="3_HYDROXYISOBUT_DH"/>
    <property type="match status" value="1"/>
</dbReference>
<dbReference type="Pfam" id="PF14833">
    <property type="entry name" value="NAD_binding_11"/>
    <property type="match status" value="1"/>
</dbReference>
<feature type="domain" description="3-hydroxyisobutyrate dehydrogenase-like NAD-binding" evidence="7">
    <location>
        <begin position="163"/>
        <end position="290"/>
    </location>
</feature>
<keyword evidence="4 5" id="KW-0520">NAD</keyword>
<dbReference type="SUPFAM" id="SSF51735">
    <property type="entry name" value="NAD(P)-binding Rossmann-fold domains"/>
    <property type="match status" value="1"/>
</dbReference>
<dbReference type="Gene3D" id="1.10.1040.10">
    <property type="entry name" value="N-(1-d-carboxylethyl)-l-norvaline Dehydrogenase, domain 2"/>
    <property type="match status" value="1"/>
</dbReference>
<dbReference type="GO" id="GO:0008442">
    <property type="term" value="F:3-hydroxyisobutyrate dehydrogenase activity"/>
    <property type="evidence" value="ECO:0007669"/>
    <property type="project" value="UniProtKB-EC"/>
</dbReference>
<dbReference type="PIRSF" id="PIRSF000103">
    <property type="entry name" value="HIBADH"/>
    <property type="match status" value="1"/>
</dbReference>
<dbReference type="InterPro" id="IPR036291">
    <property type="entry name" value="NAD(P)-bd_dom_sf"/>
</dbReference>
<dbReference type="PANTHER" id="PTHR22981">
    <property type="entry name" value="3-HYDROXYISOBUTYRATE DEHYDROGENASE-RELATED"/>
    <property type="match status" value="1"/>
</dbReference>
<dbReference type="NCBIfam" id="TIGR01692">
    <property type="entry name" value="HIBADH"/>
    <property type="match status" value="1"/>
</dbReference>
<dbReference type="InterPro" id="IPR011548">
    <property type="entry name" value="HIBADH"/>
</dbReference>
<comment type="similarity">
    <text evidence="1 5">Belongs to the HIBADH-related family.</text>
</comment>
<keyword evidence="9" id="KW-1185">Reference proteome</keyword>
<dbReference type="InterPro" id="IPR013328">
    <property type="entry name" value="6PGD_dom2"/>
</dbReference>
<evidence type="ECO:0000313" key="8">
    <source>
        <dbReference type="EMBL" id="MFD1189380.1"/>
    </source>
</evidence>
<evidence type="ECO:0000313" key="9">
    <source>
        <dbReference type="Proteomes" id="UP001597216"/>
    </source>
</evidence>
<comment type="catalytic activity">
    <reaction evidence="5">
        <text>3-hydroxy-2-methylpropanoate + NAD(+) = 2-methyl-3-oxopropanoate + NADH + H(+)</text>
        <dbReference type="Rhea" id="RHEA:17681"/>
        <dbReference type="ChEBI" id="CHEBI:11805"/>
        <dbReference type="ChEBI" id="CHEBI:15378"/>
        <dbReference type="ChEBI" id="CHEBI:57540"/>
        <dbReference type="ChEBI" id="CHEBI:57700"/>
        <dbReference type="ChEBI" id="CHEBI:57945"/>
        <dbReference type="EC" id="1.1.1.31"/>
    </reaction>
</comment>
<dbReference type="InterPro" id="IPR008927">
    <property type="entry name" value="6-PGluconate_DH-like_C_sf"/>
</dbReference>
<evidence type="ECO:0000259" key="6">
    <source>
        <dbReference type="Pfam" id="PF03446"/>
    </source>
</evidence>
<dbReference type="InterPro" id="IPR006115">
    <property type="entry name" value="6PGDH_NADP-bd"/>
</dbReference>
<dbReference type="EMBL" id="JBHTLQ010000003">
    <property type="protein sequence ID" value="MFD1189380.1"/>
    <property type="molecule type" value="Genomic_DNA"/>
</dbReference>
<dbReference type="SUPFAM" id="SSF48179">
    <property type="entry name" value="6-phosphogluconate dehydrogenase C-terminal domain-like"/>
    <property type="match status" value="1"/>
</dbReference>
<evidence type="ECO:0000259" key="7">
    <source>
        <dbReference type="Pfam" id="PF14833"/>
    </source>
</evidence>
<dbReference type="PANTHER" id="PTHR22981:SF7">
    <property type="entry name" value="3-HYDROXYISOBUTYRATE DEHYDROGENASE, MITOCHONDRIAL"/>
    <property type="match status" value="1"/>
</dbReference>
<feature type="domain" description="6-phosphogluconate dehydrogenase NADP-binding" evidence="6">
    <location>
        <begin position="3"/>
        <end position="157"/>
    </location>
</feature>
<name>A0ABW3T157_9CAUL</name>
<evidence type="ECO:0000256" key="2">
    <source>
        <dbReference type="ARBA" id="ARBA00022456"/>
    </source>
</evidence>
<comment type="pathway">
    <text evidence="5">Amino-acid degradation; L-valine degradation.</text>
</comment>
<keyword evidence="3 5" id="KW-0560">Oxidoreductase</keyword>
<organism evidence="8 9">
    <name type="scientific">Phenylobacterium conjunctum</name>
    <dbReference type="NCBI Taxonomy" id="1298959"/>
    <lineage>
        <taxon>Bacteria</taxon>
        <taxon>Pseudomonadati</taxon>
        <taxon>Pseudomonadota</taxon>
        <taxon>Alphaproteobacteria</taxon>
        <taxon>Caulobacterales</taxon>
        <taxon>Caulobacteraceae</taxon>
        <taxon>Phenylobacterium</taxon>
    </lineage>
</organism>
<sequence length="295" mass="29728">MTRIAFIGLGNMGGGMAANQAKAGHEVSAFDLSAAALQRAVAAGCTAAATAGEAVEGADVVITMLPAGAHVRAVYANDVLPRAKAGALLIDCSTIDVESARAVAAQAVAAGFRFADAPVSGGAAGAEAGTLAFMVGCVEADFADIEPVLEPMARAVIRAGDHGAGQAAKICNNMVLGVSMIAVSEAFALAEKLGLAPDKFFEIASKSSGQCWSLTSYSPWPGLVETAPSNRDYEGGFATTMMLKDLKLAQDAAAKAGASTPMGAQAEALYALFDRLGAGGKDFSAILQLLRGEAP</sequence>
<comment type="caution">
    <text evidence="8">The sequence shown here is derived from an EMBL/GenBank/DDBJ whole genome shotgun (WGS) entry which is preliminary data.</text>
</comment>
<dbReference type="Gene3D" id="3.40.50.720">
    <property type="entry name" value="NAD(P)-binding Rossmann-like Domain"/>
    <property type="match status" value="1"/>
</dbReference>